<reference evidence="3" key="1">
    <citation type="journal article" date="2019" name="Int. J. Syst. Evol. Microbiol.">
        <title>The Global Catalogue of Microorganisms (GCM) 10K type strain sequencing project: providing services to taxonomists for standard genome sequencing and annotation.</title>
        <authorList>
            <consortium name="The Broad Institute Genomics Platform"/>
            <consortium name="The Broad Institute Genome Sequencing Center for Infectious Disease"/>
            <person name="Wu L."/>
            <person name="Ma J."/>
        </authorList>
    </citation>
    <scope>NUCLEOTIDE SEQUENCE [LARGE SCALE GENOMIC DNA]</scope>
    <source>
        <strain evidence="3">JCM 6833</strain>
    </source>
</reference>
<dbReference type="InterPro" id="IPR007061">
    <property type="entry name" value="MST-like"/>
</dbReference>
<name>A0ABP6CG47_9ACTN</name>
<sequence>MTRGGVNVTDMVTPVEPPPEPPESLTDPRELLLGYLDFYRDAVLRKLDGLPEERLRTSVLPSGWTPLELLNHLAHVETRWLSWGFAAEPVDEPWGDHGPDDRWHVPDGRSAEDVKAAFTAACARSREIVAAARLDDLAATGGRFDGSGPVPSLAWILFHVLQEYARHVGHLDVTRELMDGMIGE</sequence>
<organism evidence="2 3">
    <name type="scientific">Actinomadura fulvescens</name>
    <dbReference type="NCBI Taxonomy" id="46160"/>
    <lineage>
        <taxon>Bacteria</taxon>
        <taxon>Bacillati</taxon>
        <taxon>Actinomycetota</taxon>
        <taxon>Actinomycetes</taxon>
        <taxon>Streptosporangiales</taxon>
        <taxon>Thermomonosporaceae</taxon>
        <taxon>Actinomadura</taxon>
    </lineage>
</organism>
<dbReference type="Gene3D" id="1.20.120.450">
    <property type="entry name" value="dinb family like domain"/>
    <property type="match status" value="1"/>
</dbReference>
<evidence type="ECO:0000256" key="1">
    <source>
        <dbReference type="SAM" id="MobiDB-lite"/>
    </source>
</evidence>
<dbReference type="Pfam" id="PF04978">
    <property type="entry name" value="MST"/>
    <property type="match status" value="1"/>
</dbReference>
<protein>
    <submittedName>
        <fullName evidence="2">DinB family protein</fullName>
    </submittedName>
</protein>
<evidence type="ECO:0000313" key="3">
    <source>
        <dbReference type="Proteomes" id="UP001501509"/>
    </source>
</evidence>
<gene>
    <name evidence="2" type="ORF">GCM10010411_54000</name>
</gene>
<comment type="caution">
    <text evidence="2">The sequence shown here is derived from an EMBL/GenBank/DDBJ whole genome shotgun (WGS) entry which is preliminary data.</text>
</comment>
<dbReference type="Proteomes" id="UP001501509">
    <property type="component" value="Unassembled WGS sequence"/>
</dbReference>
<evidence type="ECO:0000313" key="2">
    <source>
        <dbReference type="EMBL" id="GAA2612454.1"/>
    </source>
</evidence>
<dbReference type="InterPro" id="IPR034660">
    <property type="entry name" value="DinB/YfiT-like"/>
</dbReference>
<proteinExistence type="predicted"/>
<keyword evidence="3" id="KW-1185">Reference proteome</keyword>
<feature type="region of interest" description="Disordered" evidence="1">
    <location>
        <begin position="1"/>
        <end position="26"/>
    </location>
</feature>
<accession>A0ABP6CG47</accession>
<dbReference type="SUPFAM" id="SSF109854">
    <property type="entry name" value="DinB/YfiT-like putative metalloenzymes"/>
    <property type="match status" value="1"/>
</dbReference>
<dbReference type="EMBL" id="BAAATD010000007">
    <property type="protein sequence ID" value="GAA2612454.1"/>
    <property type="molecule type" value="Genomic_DNA"/>
</dbReference>